<name>A0ACC0WFQ1_9STRA</name>
<keyword evidence="2" id="KW-1185">Reference proteome</keyword>
<comment type="caution">
    <text evidence="1">The sequence shown here is derived from an EMBL/GenBank/DDBJ whole genome shotgun (WGS) entry which is preliminary data.</text>
</comment>
<evidence type="ECO:0000313" key="2">
    <source>
        <dbReference type="Proteomes" id="UP001163321"/>
    </source>
</evidence>
<reference evidence="1 2" key="1">
    <citation type="journal article" date="2022" name="bioRxiv">
        <title>The genome of the oomycete Peronosclerospora sorghi, a cosmopolitan pathogen of maize and sorghum, is inflated with dispersed pseudogenes.</title>
        <authorList>
            <person name="Fletcher K."/>
            <person name="Martin F."/>
            <person name="Isakeit T."/>
            <person name="Cavanaugh K."/>
            <person name="Magill C."/>
            <person name="Michelmore R."/>
        </authorList>
    </citation>
    <scope>NUCLEOTIDE SEQUENCE [LARGE SCALE GENOMIC DNA]</scope>
    <source>
        <strain evidence="1">P6</strain>
    </source>
</reference>
<proteinExistence type="predicted"/>
<dbReference type="EMBL" id="CM047592">
    <property type="protein sequence ID" value="KAI9917649.1"/>
    <property type="molecule type" value="Genomic_DNA"/>
</dbReference>
<organism evidence="1 2">
    <name type="scientific">Peronosclerospora sorghi</name>
    <dbReference type="NCBI Taxonomy" id="230839"/>
    <lineage>
        <taxon>Eukaryota</taxon>
        <taxon>Sar</taxon>
        <taxon>Stramenopiles</taxon>
        <taxon>Oomycota</taxon>
        <taxon>Peronosporomycetes</taxon>
        <taxon>Peronosporales</taxon>
        <taxon>Peronosporaceae</taxon>
        <taxon>Peronosclerospora</taxon>
    </lineage>
</organism>
<protein>
    <submittedName>
        <fullName evidence="1">Uncharacterized protein</fullName>
    </submittedName>
</protein>
<evidence type="ECO:0000313" key="1">
    <source>
        <dbReference type="EMBL" id="KAI9917649.1"/>
    </source>
</evidence>
<accession>A0ACC0WFQ1</accession>
<sequence>MKLVLEQCCQCIERLFDTTVWLHTTLARGTRAARSSSSISTQSTVDRHEDANGIRLHRTKAVIKAQKGSQLSNHGWQPRHDY</sequence>
<gene>
    <name evidence="1" type="ORF">PsorP6_012783</name>
</gene>
<dbReference type="Proteomes" id="UP001163321">
    <property type="component" value="Chromosome 13"/>
</dbReference>